<evidence type="ECO:0000313" key="6">
    <source>
        <dbReference type="EMBL" id="SVC27544.1"/>
    </source>
</evidence>
<evidence type="ECO:0008006" key="7">
    <source>
        <dbReference type="Google" id="ProtNLM"/>
    </source>
</evidence>
<evidence type="ECO:0000259" key="4">
    <source>
        <dbReference type="Pfam" id="PF03241"/>
    </source>
</evidence>
<organism evidence="6">
    <name type="scientific">marine metagenome</name>
    <dbReference type="NCBI Taxonomy" id="408172"/>
    <lineage>
        <taxon>unclassified sequences</taxon>
        <taxon>metagenomes</taxon>
        <taxon>ecological metagenomes</taxon>
    </lineage>
</organism>
<dbReference type="InterPro" id="IPR009100">
    <property type="entry name" value="AcylCoA_DH/oxidase_NM_dom_sf"/>
</dbReference>
<dbReference type="Gene3D" id="1.20.140.10">
    <property type="entry name" value="Butyryl-CoA Dehydrogenase, subunit A, domain 3"/>
    <property type="match status" value="1"/>
</dbReference>
<dbReference type="InterPro" id="IPR024719">
    <property type="entry name" value="HpaB/PvcC/4-BUDH_C"/>
</dbReference>
<dbReference type="Pfam" id="PF11794">
    <property type="entry name" value="HpaB_N"/>
    <property type="match status" value="1"/>
</dbReference>
<dbReference type="PANTHER" id="PTHR36117:SF3">
    <property type="entry name" value="4-HYDROXYPHENYLACETATE 3-MONOOXYGENASE-RELATED"/>
    <property type="match status" value="1"/>
</dbReference>
<dbReference type="GO" id="GO:0016627">
    <property type="term" value="F:oxidoreductase activity, acting on the CH-CH group of donors"/>
    <property type="evidence" value="ECO:0007669"/>
    <property type="project" value="InterPro"/>
</dbReference>
<keyword evidence="2" id="KW-0274">FAD</keyword>
<dbReference type="EMBL" id="UINC01082618">
    <property type="protein sequence ID" value="SVC27544.1"/>
    <property type="molecule type" value="Genomic_DNA"/>
</dbReference>
<dbReference type="InterPro" id="IPR024674">
    <property type="entry name" value="HpaB/PvcC/4-BUDH_N"/>
</dbReference>
<dbReference type="InterPro" id="IPR036250">
    <property type="entry name" value="AcylCo_DH-like_C"/>
</dbReference>
<name>A0A382KRW4_9ZZZZ</name>
<dbReference type="Gene3D" id="2.40.110.10">
    <property type="entry name" value="Butyryl-CoA Dehydrogenase, subunit A, domain 2"/>
    <property type="match status" value="1"/>
</dbReference>
<evidence type="ECO:0000256" key="3">
    <source>
        <dbReference type="ARBA" id="ARBA00023002"/>
    </source>
</evidence>
<protein>
    <recommendedName>
        <fullName evidence="7">4-hydroxyphenylacetate 3-monooxygenase</fullName>
    </recommendedName>
</protein>
<dbReference type="InterPro" id="IPR004925">
    <property type="entry name" value="HpaB/PvcC/4-BUDH"/>
</dbReference>
<evidence type="ECO:0000256" key="2">
    <source>
        <dbReference type="ARBA" id="ARBA00022827"/>
    </source>
</evidence>
<dbReference type="InterPro" id="IPR046373">
    <property type="entry name" value="Acyl-CoA_Oxase/DH_mid-dom_sf"/>
</dbReference>
<dbReference type="SUPFAM" id="SSF47203">
    <property type="entry name" value="Acyl-CoA dehydrogenase C-terminal domain-like"/>
    <property type="match status" value="1"/>
</dbReference>
<accession>A0A382KRW4</accession>
<keyword evidence="1" id="KW-0285">Flavoprotein</keyword>
<sequence length="353" mass="39210">MDYFNYARDNDLFVTYVIANPRADHSKDVSQQEDETLIAAICDEESVGITINGAKMLGTSAVIADELLVTTGAPLKPGEEMYAFSAAMPMATKGLKILPRKSYEASAVSQFDNPLSSHLDENDAIILFDNVKVPWDRVFVHKNTEICRAQFAETPAHMYQNYQAQIRMMVKMRFLLGLARKIAETNGIVSIPEVAGTLGYLAANTAMVEGMIKGMEAGGVSYGPYFVPDRRLLYATQVLSQQFYPQLVHHVRDLGGASMIMMPPSVADFGNPETASFIHRTQRSPVAEPKDKVKLFKLAWDAVGSEFGSRQAQYEMFYSGGPFVTRGRSFQNYDWSTVTDMVDGLLESYDLPD</sequence>
<dbReference type="PANTHER" id="PTHR36117">
    <property type="entry name" value="4-HYDROXYPHENYLACETATE 3-MONOOXYGENASE-RELATED"/>
    <property type="match status" value="1"/>
</dbReference>
<feature type="domain" description="HpaB/PvcC/4-BUDH C-terminal" evidence="4">
    <location>
        <begin position="147"/>
        <end position="346"/>
    </location>
</feature>
<dbReference type="SUPFAM" id="SSF56645">
    <property type="entry name" value="Acyl-CoA dehydrogenase NM domain-like"/>
    <property type="match status" value="1"/>
</dbReference>
<keyword evidence="3" id="KW-0560">Oxidoreductase</keyword>
<feature type="domain" description="HpaB/PvcC/4-BUDH N-terminal" evidence="5">
    <location>
        <begin position="2"/>
        <end position="140"/>
    </location>
</feature>
<dbReference type="Pfam" id="PF03241">
    <property type="entry name" value="HpaB"/>
    <property type="match status" value="1"/>
</dbReference>
<gene>
    <name evidence="6" type="ORF">METZ01_LOCUS280398</name>
</gene>
<proteinExistence type="predicted"/>
<evidence type="ECO:0000256" key="1">
    <source>
        <dbReference type="ARBA" id="ARBA00022630"/>
    </source>
</evidence>
<reference evidence="6" key="1">
    <citation type="submission" date="2018-05" db="EMBL/GenBank/DDBJ databases">
        <authorList>
            <person name="Lanie J.A."/>
            <person name="Ng W.-L."/>
            <person name="Kazmierczak K.M."/>
            <person name="Andrzejewski T.M."/>
            <person name="Davidsen T.M."/>
            <person name="Wayne K.J."/>
            <person name="Tettelin H."/>
            <person name="Glass J.I."/>
            <person name="Rusch D."/>
            <person name="Podicherti R."/>
            <person name="Tsui H.-C.T."/>
            <person name="Winkler M.E."/>
        </authorList>
    </citation>
    <scope>NUCLEOTIDE SEQUENCE</scope>
</reference>
<dbReference type="AlphaFoldDB" id="A0A382KRW4"/>
<evidence type="ECO:0000259" key="5">
    <source>
        <dbReference type="Pfam" id="PF11794"/>
    </source>
</evidence>